<evidence type="ECO:0008006" key="4">
    <source>
        <dbReference type="Google" id="ProtNLM"/>
    </source>
</evidence>
<dbReference type="Proteomes" id="UP000663854">
    <property type="component" value="Unassembled WGS sequence"/>
</dbReference>
<dbReference type="InterPro" id="IPR006461">
    <property type="entry name" value="PLAC_motif_containing"/>
</dbReference>
<dbReference type="EMBL" id="CAJNOH010000445">
    <property type="protein sequence ID" value="CAF1042808.1"/>
    <property type="molecule type" value="Genomic_DNA"/>
</dbReference>
<organism evidence="2 3">
    <name type="scientific">Rotaria sordida</name>
    <dbReference type="NCBI Taxonomy" id="392033"/>
    <lineage>
        <taxon>Eukaryota</taxon>
        <taxon>Metazoa</taxon>
        <taxon>Spiralia</taxon>
        <taxon>Gnathifera</taxon>
        <taxon>Rotifera</taxon>
        <taxon>Eurotatoria</taxon>
        <taxon>Bdelloidea</taxon>
        <taxon>Philodinida</taxon>
        <taxon>Philodinidae</taxon>
        <taxon>Rotaria</taxon>
    </lineage>
</organism>
<accession>A0A814JUX3</accession>
<protein>
    <recommendedName>
        <fullName evidence="4">Cornifelin</fullName>
    </recommendedName>
</protein>
<evidence type="ECO:0000313" key="2">
    <source>
        <dbReference type="EMBL" id="CAF1042808.1"/>
    </source>
</evidence>
<evidence type="ECO:0000256" key="1">
    <source>
        <dbReference type="ARBA" id="ARBA00009024"/>
    </source>
</evidence>
<dbReference type="Pfam" id="PF04749">
    <property type="entry name" value="PLAC8"/>
    <property type="match status" value="1"/>
</dbReference>
<comment type="caution">
    <text evidence="2">The sequence shown here is derived from an EMBL/GenBank/DDBJ whole genome shotgun (WGS) entry which is preliminary data.</text>
</comment>
<reference evidence="2" key="1">
    <citation type="submission" date="2021-02" db="EMBL/GenBank/DDBJ databases">
        <authorList>
            <person name="Nowell W R."/>
        </authorList>
    </citation>
    <scope>NUCLEOTIDE SEQUENCE</scope>
</reference>
<evidence type="ECO:0000313" key="3">
    <source>
        <dbReference type="Proteomes" id="UP000663854"/>
    </source>
</evidence>
<comment type="similarity">
    <text evidence="1">Belongs to the cornifelin family.</text>
</comment>
<name>A0A814JUX3_9BILA</name>
<gene>
    <name evidence="2" type="ORF">PYM288_LOCUS16735</name>
</gene>
<dbReference type="AlphaFoldDB" id="A0A814JUX3"/>
<sequence>MTSQPVLRQPVDPTDLYPFTDNWQKTLFASFKPCPRSAYACCCAPCFTAQLTDRAGDHLLTCCLNPCSLMAVRTKVRTAFKIKGSLIEDCCVTAFCVAPCAAMQIEHELNHRGIPAKRVK</sequence>
<proteinExistence type="inferred from homology"/>